<organism evidence="1 2">
    <name type="scientific">Persephonella hydrogeniphila</name>
    <dbReference type="NCBI Taxonomy" id="198703"/>
    <lineage>
        <taxon>Bacteria</taxon>
        <taxon>Pseudomonadati</taxon>
        <taxon>Aquificota</taxon>
        <taxon>Aquificia</taxon>
        <taxon>Aquificales</taxon>
        <taxon>Hydrogenothermaceae</taxon>
        <taxon>Persephonella</taxon>
    </lineage>
</organism>
<sequence length="164" mass="18926">MVTADKKIQIFIFKGHPERVKTQVAPVFEIDNSESYMEVPFEFYLDLPEEEKAFVEGFNKYIDGDFKGSRRELAKSASKIPEAKYMFALVNIVLGKFREAQFLLADFKPEWKRYIQTWRVPVLVVPFQTGDKALYISIDEKGLQALNYLLEGKSAEEIAFLLGL</sequence>
<dbReference type="OrthoDB" id="12999at2"/>
<dbReference type="RefSeq" id="WP_096999428.1">
    <property type="nucleotide sequence ID" value="NZ_OBEI01000001.1"/>
</dbReference>
<keyword evidence="2" id="KW-1185">Reference proteome</keyword>
<gene>
    <name evidence="1" type="ORF">SAMN06265182_0227</name>
</gene>
<accession>A0A285N1Q5</accession>
<protein>
    <submittedName>
        <fullName evidence="1">Uncharacterized protein</fullName>
    </submittedName>
</protein>
<dbReference type="EMBL" id="OBEI01000001">
    <property type="protein sequence ID" value="SNZ02853.1"/>
    <property type="molecule type" value="Genomic_DNA"/>
</dbReference>
<evidence type="ECO:0000313" key="2">
    <source>
        <dbReference type="Proteomes" id="UP000219036"/>
    </source>
</evidence>
<name>A0A285N1Q5_9AQUI</name>
<evidence type="ECO:0000313" key="1">
    <source>
        <dbReference type="EMBL" id="SNZ02853.1"/>
    </source>
</evidence>
<dbReference type="Proteomes" id="UP000219036">
    <property type="component" value="Unassembled WGS sequence"/>
</dbReference>
<dbReference type="AlphaFoldDB" id="A0A285N1Q5"/>
<proteinExistence type="predicted"/>
<reference evidence="2" key="1">
    <citation type="submission" date="2017-09" db="EMBL/GenBank/DDBJ databases">
        <authorList>
            <person name="Varghese N."/>
            <person name="Submissions S."/>
        </authorList>
    </citation>
    <scope>NUCLEOTIDE SEQUENCE [LARGE SCALE GENOMIC DNA]</scope>
    <source>
        <strain evidence="2">DSM 15103</strain>
    </source>
</reference>